<comment type="caution">
    <text evidence="11">The sequence shown here is derived from an EMBL/GenBank/DDBJ whole genome shotgun (WGS) entry which is preliminary data.</text>
</comment>
<evidence type="ECO:0000256" key="1">
    <source>
        <dbReference type="ARBA" id="ARBA00004123"/>
    </source>
</evidence>
<dbReference type="InterPro" id="IPR036028">
    <property type="entry name" value="SH3-like_dom_sf"/>
</dbReference>
<dbReference type="SMART" id="SM00326">
    <property type="entry name" value="SH3"/>
    <property type="match status" value="1"/>
</dbReference>
<dbReference type="InterPro" id="IPR001452">
    <property type="entry name" value="SH3_domain"/>
</dbReference>
<feature type="compositionally biased region" description="Pro residues" evidence="9">
    <location>
        <begin position="200"/>
        <end position="210"/>
    </location>
</feature>
<feature type="region of interest" description="Disordered" evidence="9">
    <location>
        <begin position="317"/>
        <end position="377"/>
    </location>
</feature>
<dbReference type="GO" id="GO:0005634">
    <property type="term" value="C:nucleus"/>
    <property type="evidence" value="ECO:0007669"/>
    <property type="project" value="UniProtKB-SubCell"/>
</dbReference>
<accession>A0A8T3E665</accession>
<comment type="subcellular location">
    <subcellularLocation>
        <location evidence="1">Nucleus</location>
    </subcellularLocation>
</comment>
<dbReference type="SUPFAM" id="SSF48403">
    <property type="entry name" value="Ankyrin repeat"/>
    <property type="match status" value="1"/>
</dbReference>
<evidence type="ECO:0000259" key="10">
    <source>
        <dbReference type="PROSITE" id="PS50002"/>
    </source>
</evidence>
<dbReference type="AlphaFoldDB" id="A0A8T3E665"/>
<evidence type="ECO:0000256" key="2">
    <source>
        <dbReference type="ARBA" id="ARBA00022443"/>
    </source>
</evidence>
<dbReference type="OrthoDB" id="10038642at2759"/>
<dbReference type="PANTHER" id="PTHR24131">
    <property type="entry name" value="APOPTOSIS-STIMULATING OF P53 PROTEIN"/>
    <property type="match status" value="1"/>
</dbReference>
<feature type="compositionally biased region" description="Basic residues" evidence="9">
    <location>
        <begin position="574"/>
        <end position="583"/>
    </location>
</feature>
<dbReference type="GO" id="GO:0042981">
    <property type="term" value="P:regulation of apoptotic process"/>
    <property type="evidence" value="ECO:0007669"/>
    <property type="project" value="InterPro"/>
</dbReference>
<organism evidence="11 12">
    <name type="scientific">Albula goreensis</name>
    <dbReference type="NCBI Taxonomy" id="1534307"/>
    <lineage>
        <taxon>Eukaryota</taxon>
        <taxon>Metazoa</taxon>
        <taxon>Chordata</taxon>
        <taxon>Craniata</taxon>
        <taxon>Vertebrata</taxon>
        <taxon>Euteleostomi</taxon>
        <taxon>Actinopterygii</taxon>
        <taxon>Neopterygii</taxon>
        <taxon>Teleostei</taxon>
        <taxon>Albuliformes</taxon>
        <taxon>Albulidae</taxon>
        <taxon>Albula</taxon>
    </lineage>
</organism>
<dbReference type="Proteomes" id="UP000829720">
    <property type="component" value="Unassembled WGS sequence"/>
</dbReference>
<keyword evidence="3" id="KW-0053">Apoptosis</keyword>
<feature type="compositionally biased region" description="Low complexity" evidence="9">
    <location>
        <begin position="75"/>
        <end position="96"/>
    </location>
</feature>
<evidence type="ECO:0000313" key="12">
    <source>
        <dbReference type="Proteomes" id="UP000829720"/>
    </source>
</evidence>
<dbReference type="PANTHER" id="PTHR24131:SF17">
    <property type="entry name" value="RELA-ASSOCIATED INHIBITOR ISOFORM X1"/>
    <property type="match status" value="1"/>
</dbReference>
<name>A0A8T3E665_9TELE</name>
<dbReference type="SUPFAM" id="SSF50044">
    <property type="entry name" value="SH3-domain"/>
    <property type="match status" value="1"/>
</dbReference>
<dbReference type="InterPro" id="IPR002110">
    <property type="entry name" value="Ankyrin_rpt"/>
</dbReference>
<reference evidence="11" key="1">
    <citation type="submission" date="2021-01" db="EMBL/GenBank/DDBJ databases">
        <authorList>
            <person name="Zahm M."/>
            <person name="Roques C."/>
            <person name="Cabau C."/>
            <person name="Klopp C."/>
            <person name="Donnadieu C."/>
            <person name="Jouanno E."/>
            <person name="Lampietro C."/>
            <person name="Louis A."/>
            <person name="Herpin A."/>
            <person name="Echchiki A."/>
            <person name="Berthelot C."/>
            <person name="Parey E."/>
            <person name="Roest-Crollius H."/>
            <person name="Braasch I."/>
            <person name="Postlethwait J."/>
            <person name="Bobe J."/>
            <person name="Montfort J."/>
            <person name="Bouchez O."/>
            <person name="Begum T."/>
            <person name="Mejri S."/>
            <person name="Adams A."/>
            <person name="Chen W.-J."/>
            <person name="Guiguen Y."/>
        </authorList>
    </citation>
    <scope>NUCLEOTIDE SEQUENCE</scope>
    <source>
        <tissue evidence="11">Blood</tissue>
    </source>
</reference>
<evidence type="ECO:0000256" key="6">
    <source>
        <dbReference type="ARBA" id="ARBA00023242"/>
    </source>
</evidence>
<dbReference type="Gene3D" id="1.25.40.20">
    <property type="entry name" value="Ankyrin repeat-containing domain"/>
    <property type="match status" value="1"/>
</dbReference>
<feature type="compositionally biased region" description="Basic and acidic residues" evidence="9">
    <location>
        <begin position="211"/>
        <end position="222"/>
    </location>
</feature>
<feature type="compositionally biased region" description="Polar residues" evidence="9">
    <location>
        <begin position="226"/>
        <end position="236"/>
    </location>
</feature>
<dbReference type="PROSITE" id="PS50088">
    <property type="entry name" value="ANK_REPEAT"/>
    <property type="match status" value="2"/>
</dbReference>
<feature type="domain" description="SH3" evidence="10">
    <location>
        <begin position="721"/>
        <end position="781"/>
    </location>
</feature>
<feature type="compositionally biased region" description="Low complexity" evidence="9">
    <location>
        <begin position="343"/>
        <end position="374"/>
    </location>
</feature>
<dbReference type="FunFam" id="1.25.40.20:FF:000008">
    <property type="entry name" value="Apoptosis-stimulating of p53 protein 2 isoform 1"/>
    <property type="match status" value="1"/>
</dbReference>
<dbReference type="SMART" id="SM00248">
    <property type="entry name" value="ANK"/>
    <property type="match status" value="2"/>
</dbReference>
<keyword evidence="6" id="KW-0539">Nucleus</keyword>
<evidence type="ECO:0000256" key="8">
    <source>
        <dbReference type="PROSITE-ProRule" id="PRU00192"/>
    </source>
</evidence>
<keyword evidence="5 7" id="KW-0040">ANK repeat</keyword>
<gene>
    <name evidence="11" type="ORF">AGOR_G00030390</name>
</gene>
<evidence type="ECO:0000256" key="3">
    <source>
        <dbReference type="ARBA" id="ARBA00022703"/>
    </source>
</evidence>
<keyword evidence="12" id="KW-1185">Reference proteome</keyword>
<dbReference type="InterPro" id="IPR047163">
    <property type="entry name" value="ASPP1/2"/>
</dbReference>
<keyword evidence="2 8" id="KW-0728">SH3 domain</keyword>
<feature type="compositionally biased region" description="Low complexity" evidence="9">
    <location>
        <begin position="551"/>
        <end position="561"/>
    </location>
</feature>
<proteinExistence type="predicted"/>
<dbReference type="PROSITE" id="PS50002">
    <property type="entry name" value="SH3"/>
    <property type="match status" value="1"/>
</dbReference>
<dbReference type="EMBL" id="JAERUA010000002">
    <property type="protein sequence ID" value="KAI1903746.1"/>
    <property type="molecule type" value="Genomic_DNA"/>
</dbReference>
<dbReference type="Pfam" id="PF12796">
    <property type="entry name" value="Ank_2"/>
    <property type="match status" value="1"/>
</dbReference>
<feature type="region of interest" description="Disordered" evidence="9">
    <location>
        <begin position="413"/>
        <end position="480"/>
    </location>
</feature>
<feature type="compositionally biased region" description="Pro residues" evidence="9">
    <location>
        <begin position="117"/>
        <end position="134"/>
    </location>
</feature>
<evidence type="ECO:0000256" key="4">
    <source>
        <dbReference type="ARBA" id="ARBA00022737"/>
    </source>
</evidence>
<evidence type="ECO:0000256" key="5">
    <source>
        <dbReference type="ARBA" id="ARBA00023043"/>
    </source>
</evidence>
<dbReference type="GO" id="GO:0002039">
    <property type="term" value="F:p53 binding"/>
    <property type="evidence" value="ECO:0007669"/>
    <property type="project" value="InterPro"/>
</dbReference>
<evidence type="ECO:0000313" key="11">
    <source>
        <dbReference type="EMBL" id="KAI1903746.1"/>
    </source>
</evidence>
<dbReference type="Pfam" id="PF00018">
    <property type="entry name" value="SH3_1"/>
    <property type="match status" value="1"/>
</dbReference>
<protein>
    <recommendedName>
        <fullName evidence="10">SH3 domain-containing protein</fullName>
    </recommendedName>
</protein>
<keyword evidence="4" id="KW-0677">Repeat</keyword>
<evidence type="ECO:0000256" key="7">
    <source>
        <dbReference type="PROSITE-ProRule" id="PRU00023"/>
    </source>
</evidence>
<dbReference type="GO" id="GO:0006915">
    <property type="term" value="P:apoptotic process"/>
    <property type="evidence" value="ECO:0007669"/>
    <property type="project" value="UniProtKB-KW"/>
</dbReference>
<feature type="compositionally biased region" description="Basic and acidic residues" evidence="9">
    <location>
        <begin position="48"/>
        <end position="57"/>
    </location>
</feature>
<feature type="region of interest" description="Disordered" evidence="9">
    <location>
        <begin position="36"/>
        <end position="259"/>
    </location>
</feature>
<feature type="region of interest" description="Disordered" evidence="9">
    <location>
        <begin position="531"/>
        <end position="583"/>
    </location>
</feature>
<dbReference type="PROSITE" id="PS50297">
    <property type="entry name" value="ANK_REP_REGION"/>
    <property type="match status" value="2"/>
</dbReference>
<evidence type="ECO:0000256" key="9">
    <source>
        <dbReference type="SAM" id="MobiDB-lite"/>
    </source>
</evidence>
<feature type="repeat" description="ANK" evidence="7">
    <location>
        <begin position="622"/>
        <end position="654"/>
    </location>
</feature>
<feature type="compositionally biased region" description="Low complexity" evidence="9">
    <location>
        <begin position="533"/>
        <end position="542"/>
    </location>
</feature>
<dbReference type="InterPro" id="IPR036770">
    <property type="entry name" value="Ankyrin_rpt-contain_sf"/>
</dbReference>
<sequence length="795" mass="87164">MNPDIGLGSSMLFNILSSDLNASLATADELSREFDSLMKECSSSVEPEPERKEKQRSSPEASLKVAASSGSSLSTPPVTITPVTIPTPVITKATPPVTEPCLRPVPVQTSLSNTKPFTPPPVFSPCPSPQPFPTSVPFKDRLSPAVGQQTLPRRSPHAPRRAFQYDSVPRDHGKSGYTDWGPSPCSSPLAFDSSFHLKPHPSPPAGPPFDPSRRPPRPDGRVLTRPYSQSSASTLPRNFGFGGPASEWQTVPTAGSEMDIRRQKSLPEWNEMDADLRFGLRPQHHFEKAERLRAYGQNHSWKEGRQNSLPLVFSKESLSHQPKVPNGSLPRNIRLHPTNFERSSSSSSSSCPSPPVMSTSSYKPQRAPMSRMAPPSSPWVRWHRPVPLSIIMRAQNPPDAMAITRHPRAMELEGEGPNQQAPPTPQQKPSQSAASEQKPPMPQTGPEKQAEKEEGDPAGVPRPLSPTQLPTVAPEGPGNCPELLLLRSEIPRPLKKRDSWRGGAQKLPQLHRRQYQQMIRKLFHRRDLLQRAEPGSESSSSSEGEEPPKVSPAVPKAPVQVTPQQKGHQSILRRPGRERKGCGKRARLSPLVLLLDGALVGELDTVQRAVKELSDPSLPNEEGVTALHNAICEGHYSIVDFLVQNGANVSVADSHGWTPLHCAASCNDRSMCEYLVRNGAAVLSVTAGDGATAVQKCDPYAPAYEECEGFLRGVEEAMGVENDGVLYALWGYTAQAADELSFQEGDAVTIKNKQEGEEWWWASLGNREGFVPNNYFSLFRKVQPKPLLDQNQKAR</sequence>
<feature type="repeat" description="ANK" evidence="7">
    <location>
        <begin position="655"/>
        <end position="687"/>
    </location>
</feature>